<dbReference type="AlphaFoldDB" id="A0A250F8E4"/>
<dbReference type="InterPro" id="IPR053827">
    <property type="entry name" value="Gp10_C"/>
</dbReference>
<evidence type="ECO:0000259" key="1">
    <source>
        <dbReference type="Pfam" id="PF21939"/>
    </source>
</evidence>
<dbReference type="EMBL" id="CP022383">
    <property type="protein sequence ID" value="ATA80338.1"/>
    <property type="molecule type" value="Genomic_DNA"/>
</dbReference>
<evidence type="ECO:0000313" key="2">
    <source>
        <dbReference type="EMBL" id="ATA80338.1"/>
    </source>
</evidence>
<sequence length="286" mass="32022">MNTINTEHNAGYPFDVAFLAFMQNSYRLFNSLGSMAGNKAIISGCEEIGNTITPGTVFINGELFPFEGGAKGDTIIIKEETNEVTFEDGFLRPLENIRTAAFGRSTPEKTYNWEDFQRVTNLQKLGKNKAENKALKELKDEVEKLKKQKQAVPIGLIALWGKPASEIPAGWREYVNLRGRMPIGLDPDYVKKPEDVQDYGLNQILKQGGERSHKLTIEEMPAHNHQQGSESLYNRYGGGGLLGGRNWNSGTYDAYYNQNTSSVGGDQPHNNMPPYRVVQFIEYVGF</sequence>
<reference evidence="3" key="1">
    <citation type="submission" date="2017-06" db="EMBL/GenBank/DDBJ databases">
        <title>Capnocytophaga spp. assemblies.</title>
        <authorList>
            <person name="Gulvik C.A."/>
        </authorList>
    </citation>
    <scope>NUCLEOTIDE SEQUENCE [LARGE SCALE GENOMIC DNA]</scope>
    <source>
        <strain evidence="3">H4486</strain>
    </source>
</reference>
<organism evidence="2 3">
    <name type="scientific">Capnocytophaga sputigena</name>
    <dbReference type="NCBI Taxonomy" id="1019"/>
    <lineage>
        <taxon>Bacteria</taxon>
        <taxon>Pseudomonadati</taxon>
        <taxon>Bacteroidota</taxon>
        <taxon>Flavobacteriia</taxon>
        <taxon>Flavobacteriales</taxon>
        <taxon>Flavobacteriaceae</taxon>
        <taxon>Capnocytophaga</taxon>
    </lineage>
</organism>
<feature type="domain" description="Baseplate structural protein Gp10 C-terminal" evidence="1">
    <location>
        <begin position="171"/>
        <end position="278"/>
    </location>
</feature>
<dbReference type="Proteomes" id="UP000217334">
    <property type="component" value="Chromosome"/>
</dbReference>
<evidence type="ECO:0000313" key="3">
    <source>
        <dbReference type="Proteomes" id="UP000217334"/>
    </source>
</evidence>
<name>A0A250F8E4_CAPSP</name>
<dbReference type="SUPFAM" id="SSF88874">
    <property type="entry name" value="Receptor-binding domain of short tail fibre protein gp12"/>
    <property type="match status" value="1"/>
</dbReference>
<dbReference type="CDD" id="cd22641">
    <property type="entry name" value="C24-like"/>
    <property type="match status" value="1"/>
</dbReference>
<proteinExistence type="predicted"/>
<accession>A0A250F8E4</accession>
<dbReference type="RefSeq" id="WP_095902087.1">
    <property type="nucleotide sequence ID" value="NZ_CP022383.1"/>
</dbReference>
<gene>
    <name evidence="2" type="ORF">CGC59_11925</name>
</gene>
<dbReference type="Pfam" id="PF21939">
    <property type="entry name" value="Gp10_C"/>
    <property type="match status" value="1"/>
</dbReference>
<protein>
    <recommendedName>
        <fullName evidence="1">Baseplate structural protein Gp10 C-terminal domain-containing protein</fullName>
    </recommendedName>
</protein>